<dbReference type="PANTHER" id="PTHR12526:SF637">
    <property type="entry name" value="GLYCOSYLTRANSFERASE EPSF-RELATED"/>
    <property type="match status" value="1"/>
</dbReference>
<accession>A0A328P806</accession>
<reference evidence="2 3" key="1">
    <citation type="journal article" date="2018" name="Genet. Mol. Biol.">
        <title>The genome sequence of Dyella jiangningensis FCAV SCS01 from a lignocellulose-decomposing microbial consortium metagenome reveals potential for biotechnological applications.</title>
        <authorList>
            <person name="Desiderato J.G."/>
            <person name="Alvarenga D.O."/>
            <person name="Constancio M.T.L."/>
            <person name="Alves L.M.C."/>
            <person name="Varani A.M."/>
        </authorList>
    </citation>
    <scope>NUCLEOTIDE SEQUENCE [LARGE SCALE GENOMIC DNA]</scope>
    <source>
        <strain evidence="2 3">FCAV SCS01</strain>
    </source>
</reference>
<comment type="caution">
    <text evidence="2">The sequence shown here is derived from an EMBL/GenBank/DDBJ whole genome shotgun (WGS) entry which is preliminary data.</text>
</comment>
<proteinExistence type="predicted"/>
<dbReference type="SUPFAM" id="SSF53756">
    <property type="entry name" value="UDP-Glycosyltransferase/glycogen phosphorylase"/>
    <property type="match status" value="1"/>
</dbReference>
<dbReference type="Pfam" id="PF00534">
    <property type="entry name" value="Glycos_transf_1"/>
    <property type="match status" value="1"/>
</dbReference>
<dbReference type="PANTHER" id="PTHR12526">
    <property type="entry name" value="GLYCOSYLTRANSFERASE"/>
    <property type="match status" value="1"/>
</dbReference>
<protein>
    <recommendedName>
        <fullName evidence="1">Glycosyl transferase family 1 domain-containing protein</fullName>
    </recommendedName>
</protein>
<keyword evidence="3" id="KW-1185">Reference proteome</keyword>
<name>A0A328P806_9GAMM</name>
<feature type="domain" description="Glycosyl transferase family 1" evidence="1">
    <location>
        <begin position="677"/>
        <end position="826"/>
    </location>
</feature>
<dbReference type="Gene3D" id="3.40.50.2000">
    <property type="entry name" value="Glycogen Phosphorylase B"/>
    <property type="match status" value="1"/>
</dbReference>
<evidence type="ECO:0000259" key="1">
    <source>
        <dbReference type="Pfam" id="PF00534"/>
    </source>
</evidence>
<sequence>MNLQCPARYGAAWAPKRAIFIAQVRPVTPRYAFEARYGMQFSTLGRMLERLVRSVKGKLRANASGADVEGMVVRTDESRAGGGEGLACISLADSGLFDRGWYLSMYEDVARHGVDPLDHYLNNGWREGRSPSAFFDARWYLYHYKDVMEASVEPLNHYLSNGFAEGRMPNPFFDDEWYIGTIEREFDEKDLTSYAIYLKRGLASGHSPLPELQPLYWARKDVPADAYGQYKRLVAAMRPWWERFGRAKVAILAALYSPYEDSSLLSNAGSDAIEKFIGFLELAWTENAPPGPLFQESYYERVLWNRGIVRQPGETLLQHYLRAGFDLRLVPTANFDDAAYYQQNPDIDPSFCWGFEHFIKNGVFEGRRSTRAPRPVIAQLMMQGNDREARINNWKYFLSSCGESLELDGVYQRVSHYAKVVDDIFRSSAFGETMRRAVRIEPAIGDPEDISDVLVPPFHDARDMARRALRERLLQAHYDTVVCVPWIRTGGADLVACQISQAIRDARPDESVLIVRTDQPHFDRPEWVPHGVSVIDASDIFKCLPPIDAQLLLYGMLMGLAPTRVVNVNSRLCWDTLARFGSRLSNSIHLYSYLFCWDHTPRGFRAGYPSEFFPETAHNLSAIFTDTVYLKNELDGIYRPPASIRDRIIPLFSPAKTDVIGPAMVEVSVGRAKHRRRWKVLWAGRLDRQKRFDLVQEIAKAMPDVDFLCWGSALLDAPPNHEKTPVNLKLHEGFSSYDELPLDDADLWLFTSEWEGMPTLLVELAHRGVSIVASAVGGVPELIDEETGWPVNQVRSIDAYVSAIRESLASPAQRVARAVKLRERARARHSMASYVKQISEVLNNEGAV</sequence>
<dbReference type="OrthoDB" id="9802525at2"/>
<dbReference type="GO" id="GO:1901135">
    <property type="term" value="P:carbohydrate derivative metabolic process"/>
    <property type="evidence" value="ECO:0007669"/>
    <property type="project" value="UniProtKB-ARBA"/>
</dbReference>
<evidence type="ECO:0000313" key="2">
    <source>
        <dbReference type="EMBL" id="RAO76972.1"/>
    </source>
</evidence>
<dbReference type="EMBL" id="NFZS01000001">
    <property type="protein sequence ID" value="RAO76972.1"/>
    <property type="molecule type" value="Genomic_DNA"/>
</dbReference>
<organism evidence="2 3">
    <name type="scientific">Dyella jiangningensis</name>
    <dbReference type="NCBI Taxonomy" id="1379159"/>
    <lineage>
        <taxon>Bacteria</taxon>
        <taxon>Pseudomonadati</taxon>
        <taxon>Pseudomonadota</taxon>
        <taxon>Gammaproteobacteria</taxon>
        <taxon>Lysobacterales</taxon>
        <taxon>Rhodanobacteraceae</taxon>
        <taxon>Dyella</taxon>
    </lineage>
</organism>
<dbReference type="InterPro" id="IPR001296">
    <property type="entry name" value="Glyco_trans_1"/>
</dbReference>
<dbReference type="AlphaFoldDB" id="A0A328P806"/>
<gene>
    <name evidence="2" type="ORF">CA260_03430</name>
</gene>
<dbReference type="Proteomes" id="UP000248926">
    <property type="component" value="Unassembled WGS sequence"/>
</dbReference>
<dbReference type="GO" id="GO:0016757">
    <property type="term" value="F:glycosyltransferase activity"/>
    <property type="evidence" value="ECO:0007669"/>
    <property type="project" value="InterPro"/>
</dbReference>
<dbReference type="CDD" id="cd03801">
    <property type="entry name" value="GT4_PimA-like"/>
    <property type="match status" value="1"/>
</dbReference>
<evidence type="ECO:0000313" key="3">
    <source>
        <dbReference type="Proteomes" id="UP000248926"/>
    </source>
</evidence>